<keyword evidence="4 5" id="KW-0472">Membrane</keyword>
<feature type="domain" description="O-antigen ligase-related" evidence="6">
    <location>
        <begin position="254"/>
        <end position="395"/>
    </location>
</feature>
<feature type="transmembrane region" description="Helical" evidence="5">
    <location>
        <begin position="419"/>
        <end position="437"/>
    </location>
</feature>
<sequence length="469" mass="50535">MTSHQGEIVTFALMSQTRVSARILFLVVALAPLPFGSMDAWVEALWCIVLGAAAIAASPDRLRRHHAPIFFVLGIVVVAYAMVLHEQLALSPWFGASRPSPLWTRTSELLGVPLASTVSIARHQPIYALGAPFIVILTIICGIIVGSDRSLATQLLKVVAWSGATYAIFGLASFLIDPTKVLWVEKEAHLSYLTATFTNRNTAAVYFGSCSIVWLLFTSESIRTFVKHNGFAWGQVFSRILSEAPRDVLLPFFMLSLCVTAMFMTGSRAGIVLSLAGLVLALLLYFYRDLPGRSGALIAFAISLGVVIALFQILGASVSGRFSAEGLSDAMRLDTYRSTVASIADHPWLGTGIGTFPSMFPAYRSLHGSMWGTWDRAHNTLLEIASEGGLPLTMTIVAAWGLALAVLIRGIKVRRRDRIVPIAALSISAVALAHSLVDFSIQVPGFAITVFGLLGVGLSQSFPSGNRIQ</sequence>
<feature type="transmembrane region" description="Helical" evidence="5">
    <location>
        <begin position="69"/>
        <end position="90"/>
    </location>
</feature>
<evidence type="ECO:0000256" key="1">
    <source>
        <dbReference type="ARBA" id="ARBA00004141"/>
    </source>
</evidence>
<gene>
    <name evidence="7" type="ORF">BSZ19_37700</name>
</gene>
<evidence type="ECO:0000256" key="5">
    <source>
        <dbReference type="SAM" id="Phobius"/>
    </source>
</evidence>
<dbReference type="Pfam" id="PF04932">
    <property type="entry name" value="Wzy_C"/>
    <property type="match status" value="1"/>
</dbReference>
<reference evidence="7 8" key="1">
    <citation type="submission" date="2017-03" db="EMBL/GenBank/DDBJ databases">
        <title>Whole genome sequences of fourteen strains of Bradyrhizobium canariense and one strain of Bradyrhizobium japonicum isolated from Lupinus (Papilionoideae: Genisteae) species in Algeria.</title>
        <authorList>
            <person name="Crovadore J."/>
            <person name="Chekireb D."/>
            <person name="Brachmann A."/>
            <person name="Chablais R."/>
            <person name="Cochard B."/>
            <person name="Lefort F."/>
        </authorList>
    </citation>
    <scope>NUCLEOTIDE SEQUENCE [LARGE SCALE GENOMIC DNA]</scope>
    <source>
        <strain evidence="7 8">UBMA197</strain>
    </source>
</reference>
<dbReference type="Proteomes" id="UP000193335">
    <property type="component" value="Unassembled WGS sequence"/>
</dbReference>
<evidence type="ECO:0000256" key="3">
    <source>
        <dbReference type="ARBA" id="ARBA00022989"/>
    </source>
</evidence>
<evidence type="ECO:0000313" key="7">
    <source>
        <dbReference type="EMBL" id="OSJ25687.1"/>
    </source>
</evidence>
<dbReference type="PANTHER" id="PTHR37422:SF23">
    <property type="entry name" value="TEICHURONIC ACID BIOSYNTHESIS PROTEIN TUAE"/>
    <property type="match status" value="1"/>
</dbReference>
<evidence type="ECO:0000256" key="2">
    <source>
        <dbReference type="ARBA" id="ARBA00022692"/>
    </source>
</evidence>
<name>A0A1Y2JCT0_BRAJP</name>
<dbReference type="GO" id="GO:0016020">
    <property type="term" value="C:membrane"/>
    <property type="evidence" value="ECO:0007669"/>
    <property type="project" value="UniProtKB-SubCell"/>
</dbReference>
<accession>A0A1Y2JCT0</accession>
<evidence type="ECO:0000259" key="6">
    <source>
        <dbReference type="Pfam" id="PF04932"/>
    </source>
</evidence>
<feature type="transmembrane region" description="Helical" evidence="5">
    <location>
        <begin position="443"/>
        <end position="462"/>
    </location>
</feature>
<comment type="subcellular location">
    <subcellularLocation>
        <location evidence="1">Membrane</location>
        <topology evidence="1">Multi-pass membrane protein</topology>
    </subcellularLocation>
</comment>
<proteinExistence type="predicted"/>
<feature type="transmembrane region" description="Helical" evidence="5">
    <location>
        <begin position="247"/>
        <end position="264"/>
    </location>
</feature>
<evidence type="ECO:0000313" key="8">
    <source>
        <dbReference type="Proteomes" id="UP000193335"/>
    </source>
</evidence>
<feature type="transmembrane region" description="Helical" evidence="5">
    <location>
        <begin position="126"/>
        <end position="146"/>
    </location>
</feature>
<dbReference type="PANTHER" id="PTHR37422">
    <property type="entry name" value="TEICHURONIC ACID BIOSYNTHESIS PROTEIN TUAE"/>
    <property type="match status" value="1"/>
</dbReference>
<feature type="transmembrane region" description="Helical" evidence="5">
    <location>
        <begin position="294"/>
        <end position="314"/>
    </location>
</feature>
<dbReference type="InterPro" id="IPR051533">
    <property type="entry name" value="WaaL-like"/>
</dbReference>
<evidence type="ECO:0000256" key="4">
    <source>
        <dbReference type="ARBA" id="ARBA00023136"/>
    </source>
</evidence>
<comment type="caution">
    <text evidence="7">The sequence shown here is derived from an EMBL/GenBank/DDBJ whole genome shotgun (WGS) entry which is preliminary data.</text>
</comment>
<feature type="transmembrane region" description="Helical" evidence="5">
    <location>
        <begin position="19"/>
        <end position="35"/>
    </location>
</feature>
<feature type="transmembrane region" description="Helical" evidence="5">
    <location>
        <begin position="203"/>
        <end position="226"/>
    </location>
</feature>
<feature type="transmembrane region" description="Helical" evidence="5">
    <location>
        <begin position="388"/>
        <end position="407"/>
    </location>
</feature>
<keyword evidence="2 5" id="KW-0812">Transmembrane</keyword>
<dbReference type="AlphaFoldDB" id="A0A1Y2JCT0"/>
<protein>
    <recommendedName>
        <fullName evidence="6">O-antigen ligase-related domain-containing protein</fullName>
    </recommendedName>
</protein>
<keyword evidence="3 5" id="KW-1133">Transmembrane helix</keyword>
<feature type="transmembrane region" description="Helical" evidence="5">
    <location>
        <begin position="158"/>
        <end position="176"/>
    </location>
</feature>
<organism evidence="7 8">
    <name type="scientific">Bradyrhizobium japonicum</name>
    <dbReference type="NCBI Taxonomy" id="375"/>
    <lineage>
        <taxon>Bacteria</taxon>
        <taxon>Pseudomonadati</taxon>
        <taxon>Pseudomonadota</taxon>
        <taxon>Alphaproteobacteria</taxon>
        <taxon>Hyphomicrobiales</taxon>
        <taxon>Nitrobacteraceae</taxon>
        <taxon>Bradyrhizobium</taxon>
    </lineage>
</organism>
<feature type="transmembrane region" description="Helical" evidence="5">
    <location>
        <begin position="41"/>
        <end position="57"/>
    </location>
</feature>
<feature type="transmembrane region" description="Helical" evidence="5">
    <location>
        <begin position="270"/>
        <end position="287"/>
    </location>
</feature>
<dbReference type="EMBL" id="NAFL01000279">
    <property type="protein sequence ID" value="OSJ25687.1"/>
    <property type="molecule type" value="Genomic_DNA"/>
</dbReference>
<dbReference type="InterPro" id="IPR007016">
    <property type="entry name" value="O-antigen_ligase-rel_domated"/>
</dbReference>